<dbReference type="Pfam" id="PF00082">
    <property type="entry name" value="Peptidase_S8"/>
    <property type="match status" value="1"/>
</dbReference>
<comment type="caution">
    <text evidence="11">The sequence shown here is derived from an EMBL/GenBank/DDBJ whole genome shotgun (WGS) entry which is preliminary data.</text>
</comment>
<evidence type="ECO:0000259" key="10">
    <source>
        <dbReference type="Pfam" id="PF00082"/>
    </source>
</evidence>
<feature type="signal peptide" evidence="9">
    <location>
        <begin position="1"/>
        <end position="16"/>
    </location>
</feature>
<feature type="active site" description="Charge relay system" evidence="7">
    <location>
        <position position="389"/>
    </location>
</feature>
<evidence type="ECO:0000256" key="3">
    <source>
        <dbReference type="ARBA" id="ARBA00022801"/>
    </source>
</evidence>
<evidence type="ECO:0000313" key="11">
    <source>
        <dbReference type="EMBL" id="KAF0689345.1"/>
    </source>
</evidence>
<feature type="active site" description="Charge relay system" evidence="7">
    <location>
        <position position="168"/>
    </location>
</feature>
<comment type="similarity">
    <text evidence="1 7">Belongs to the peptidase S8 family.</text>
</comment>
<dbReference type="InterPro" id="IPR036852">
    <property type="entry name" value="Peptidase_S8/S53_dom_sf"/>
</dbReference>
<keyword evidence="2 7" id="KW-0645">Protease</keyword>
<evidence type="ECO:0000256" key="4">
    <source>
        <dbReference type="ARBA" id="ARBA00022825"/>
    </source>
</evidence>
<gene>
    <name evidence="11" type="ORF">As57867_019139</name>
</gene>
<accession>A0A6A4Y1R8</accession>
<dbReference type="GO" id="GO:0006508">
    <property type="term" value="P:proteolysis"/>
    <property type="evidence" value="ECO:0007669"/>
    <property type="project" value="UniProtKB-KW"/>
</dbReference>
<dbReference type="AlphaFoldDB" id="A0A6A4Y1R8"/>
<feature type="domain" description="Peptidase S8/S53" evidence="10">
    <location>
        <begin position="159"/>
        <end position="440"/>
    </location>
</feature>
<feature type="compositionally biased region" description="Pro residues" evidence="8">
    <location>
        <begin position="516"/>
        <end position="619"/>
    </location>
</feature>
<evidence type="ECO:0000256" key="8">
    <source>
        <dbReference type="SAM" id="MobiDB-lite"/>
    </source>
</evidence>
<name>A0A6A4Y1R8_9STRA</name>
<dbReference type="PANTHER" id="PTHR43806">
    <property type="entry name" value="PEPTIDASE S8"/>
    <property type="match status" value="1"/>
</dbReference>
<dbReference type="SUPFAM" id="SSF52743">
    <property type="entry name" value="Subtilisin-like"/>
    <property type="match status" value="1"/>
</dbReference>
<dbReference type="InterPro" id="IPR000209">
    <property type="entry name" value="Peptidase_S8/S53_dom"/>
</dbReference>
<protein>
    <recommendedName>
        <fullName evidence="6">subtilisin</fullName>
        <ecNumber evidence="6">3.4.21.62</ecNumber>
    </recommendedName>
</protein>
<feature type="region of interest" description="Disordered" evidence="8">
    <location>
        <begin position="474"/>
        <end position="660"/>
    </location>
</feature>
<dbReference type="PROSITE" id="PS51892">
    <property type="entry name" value="SUBTILASE"/>
    <property type="match status" value="1"/>
</dbReference>
<keyword evidence="9" id="KW-0732">Signal</keyword>
<dbReference type="InterPro" id="IPR015500">
    <property type="entry name" value="Peptidase_S8_subtilisin-rel"/>
</dbReference>
<evidence type="ECO:0000256" key="9">
    <source>
        <dbReference type="SAM" id="SignalP"/>
    </source>
</evidence>
<evidence type="ECO:0000256" key="7">
    <source>
        <dbReference type="PROSITE-ProRule" id="PRU01240"/>
    </source>
</evidence>
<dbReference type="InterPro" id="IPR050131">
    <property type="entry name" value="Peptidase_S8_subtilisin-like"/>
</dbReference>
<dbReference type="PANTHER" id="PTHR43806:SF67">
    <property type="entry name" value="EGF-LIKE DOMAIN-CONTAINING PROTEIN"/>
    <property type="match status" value="1"/>
</dbReference>
<evidence type="ECO:0000256" key="6">
    <source>
        <dbReference type="ARBA" id="ARBA00023619"/>
    </source>
</evidence>
<dbReference type="InterPro" id="IPR023828">
    <property type="entry name" value="Peptidase_S8_Ser-AS"/>
</dbReference>
<dbReference type="GO" id="GO:0004252">
    <property type="term" value="F:serine-type endopeptidase activity"/>
    <property type="evidence" value="ECO:0007669"/>
    <property type="project" value="UniProtKB-UniRule"/>
</dbReference>
<evidence type="ECO:0000256" key="2">
    <source>
        <dbReference type="ARBA" id="ARBA00022670"/>
    </source>
</evidence>
<dbReference type="PROSITE" id="PS00138">
    <property type="entry name" value="SUBTILASE_SER"/>
    <property type="match status" value="1"/>
</dbReference>
<comment type="catalytic activity">
    <reaction evidence="5">
        <text>Hydrolysis of proteins with broad specificity for peptide bonds, and a preference for a large uncharged residue in P1. Hydrolyzes peptide amides.</text>
        <dbReference type="EC" id="3.4.21.62"/>
    </reaction>
</comment>
<feature type="non-terminal residue" evidence="11">
    <location>
        <position position="660"/>
    </location>
</feature>
<evidence type="ECO:0000256" key="1">
    <source>
        <dbReference type="ARBA" id="ARBA00011073"/>
    </source>
</evidence>
<feature type="chain" id="PRO_5025570034" description="subtilisin" evidence="9">
    <location>
        <begin position="17"/>
        <end position="660"/>
    </location>
</feature>
<reference evidence="11" key="1">
    <citation type="submission" date="2019-06" db="EMBL/GenBank/DDBJ databases">
        <title>Genomics analysis of Aphanomyces spp. identifies a new class of oomycete effector associated with host adaptation.</title>
        <authorList>
            <person name="Gaulin E."/>
        </authorList>
    </citation>
    <scope>NUCLEOTIDE SEQUENCE</scope>
    <source>
        <strain evidence="11">CBS 578.67</strain>
    </source>
</reference>
<evidence type="ECO:0000256" key="5">
    <source>
        <dbReference type="ARBA" id="ARBA00023529"/>
    </source>
</evidence>
<proteinExistence type="inferred from homology"/>
<sequence>MKVAIVLSVAAAIAHAKVSIGVRRALETSATIKAVVHFEAPNLNALPESSMDDRRQAVFDALTAHTTQAQTEATSVLTSANCQAYWIGSVSVCKGLSAADIDELAKLPHVKAITAPIVVELDEPVTKEAAPAVAVPEDAKPQWGVDTIGAPSIWKYFTGKGVVVGSIDTGAEYRHEAIKHNWRSNKGWFNPYNGTKVELPFDSATHGTHTIGTIAGSHGIGVAPGAQWISCLGLYGKSGDDESLLACAQFMVCPTRLDGTHPECKLGADVINNSWGGKEKYNPWFENIVTAWRAAGITPIFSNGNNGPACDTVGNPGGYNRMISVGAIGSYKNDPTQLAPFSSKGPNTIRDLNNKTITIIKPDVSAPGMYTLSADATNLTNYIEKAGTSMAAPHVAGVVALLKSAQSDLTYEEIYSYLTKTTDRDILQAEPETWFFPNGTVRAPGAPNCGGVSDKAWPNNRYGHGRVNVGTILRDGKLNDTPTNKPTPVATPAVTTEAPKPTPVPTPAVTGEPTTTPCPPLTPKPTAGPTPAPTGEPTTTPCPPLTPKPTAGPTPAPTGEPTTTPCPPLTPKPTAGPTPAPTGEPTTTPCPPLTPKPTSGPTPAPTGEPTTTPCPPLTPKPTGEPTTTPCPTSLTPKPTSAPTPAPTPATGTTTTVKPTT</sequence>
<dbReference type="PRINTS" id="PR00723">
    <property type="entry name" value="SUBTILISIN"/>
</dbReference>
<keyword evidence="3 7" id="KW-0378">Hydrolase</keyword>
<dbReference type="OrthoDB" id="2015864at2759"/>
<keyword evidence="4 7" id="KW-0720">Serine protease</keyword>
<dbReference type="EC" id="3.4.21.62" evidence="6"/>
<feature type="compositionally biased region" description="Low complexity" evidence="8">
    <location>
        <begin position="481"/>
        <end position="499"/>
    </location>
</feature>
<organism evidence="11">
    <name type="scientific">Aphanomyces stellatus</name>
    <dbReference type="NCBI Taxonomy" id="120398"/>
    <lineage>
        <taxon>Eukaryota</taxon>
        <taxon>Sar</taxon>
        <taxon>Stramenopiles</taxon>
        <taxon>Oomycota</taxon>
        <taxon>Saprolegniomycetes</taxon>
        <taxon>Saprolegniales</taxon>
        <taxon>Verrucalvaceae</taxon>
        <taxon>Aphanomyces</taxon>
    </lineage>
</organism>
<feature type="compositionally biased region" description="Low complexity" evidence="8">
    <location>
        <begin position="620"/>
        <end position="638"/>
    </location>
</feature>
<feature type="active site" description="Charge relay system" evidence="7">
    <location>
        <position position="206"/>
    </location>
</feature>
<dbReference type="EMBL" id="VJMH01006461">
    <property type="protein sequence ID" value="KAF0689345.1"/>
    <property type="molecule type" value="Genomic_DNA"/>
</dbReference>
<feature type="compositionally biased region" description="Low complexity" evidence="8">
    <location>
        <begin position="648"/>
        <end position="660"/>
    </location>
</feature>
<dbReference type="Gene3D" id="3.40.50.200">
    <property type="entry name" value="Peptidase S8/S53 domain"/>
    <property type="match status" value="1"/>
</dbReference>